<dbReference type="InterPro" id="IPR000182">
    <property type="entry name" value="GNAT_dom"/>
</dbReference>
<keyword evidence="5" id="KW-1185">Reference proteome</keyword>
<dbReference type="AlphaFoldDB" id="A0A1H7PTC6"/>
<proteinExistence type="predicted"/>
<dbReference type="GO" id="GO:0016747">
    <property type="term" value="F:acyltransferase activity, transferring groups other than amino-acyl groups"/>
    <property type="evidence" value="ECO:0007669"/>
    <property type="project" value="InterPro"/>
</dbReference>
<dbReference type="Pfam" id="PF00583">
    <property type="entry name" value="Acetyltransf_1"/>
    <property type="match status" value="1"/>
</dbReference>
<dbReference type="Proteomes" id="UP000198990">
    <property type="component" value="Unassembled WGS sequence"/>
</dbReference>
<keyword evidence="4" id="KW-0687">Ribonucleoprotein</keyword>
<dbReference type="OrthoDB" id="7205533at2"/>
<name>A0A1H7PTC6_9FLAO</name>
<dbReference type="SUPFAM" id="SSF55729">
    <property type="entry name" value="Acyl-CoA N-acyltransferases (Nat)"/>
    <property type="match status" value="1"/>
</dbReference>
<dbReference type="InterPro" id="IPR016181">
    <property type="entry name" value="Acyl_CoA_acyltransferase"/>
</dbReference>
<dbReference type="RefSeq" id="WP_091623147.1">
    <property type="nucleotide sequence ID" value="NZ_FNZN01000003.1"/>
</dbReference>
<organism evidence="4 5">
    <name type="scientific">Maribacter orientalis</name>
    <dbReference type="NCBI Taxonomy" id="228957"/>
    <lineage>
        <taxon>Bacteria</taxon>
        <taxon>Pseudomonadati</taxon>
        <taxon>Bacteroidota</taxon>
        <taxon>Flavobacteriia</taxon>
        <taxon>Flavobacteriales</taxon>
        <taxon>Flavobacteriaceae</taxon>
        <taxon>Maribacter</taxon>
    </lineage>
</organism>
<dbReference type="PANTHER" id="PTHR43420:SF47">
    <property type="entry name" value="N-ACETYLTRANSFERASE DOMAIN-CONTAINING PROTEIN"/>
    <property type="match status" value="1"/>
</dbReference>
<dbReference type="Gene3D" id="3.40.630.30">
    <property type="match status" value="1"/>
</dbReference>
<dbReference type="CDD" id="cd04301">
    <property type="entry name" value="NAT_SF"/>
    <property type="match status" value="1"/>
</dbReference>
<evidence type="ECO:0000313" key="5">
    <source>
        <dbReference type="Proteomes" id="UP000198990"/>
    </source>
</evidence>
<dbReference type="STRING" id="228957.SAMN04488008_103534"/>
<dbReference type="PROSITE" id="PS51186">
    <property type="entry name" value="GNAT"/>
    <property type="match status" value="1"/>
</dbReference>
<dbReference type="InterPro" id="IPR050680">
    <property type="entry name" value="YpeA/RimI_acetyltransf"/>
</dbReference>
<dbReference type="PANTHER" id="PTHR43420">
    <property type="entry name" value="ACETYLTRANSFERASE"/>
    <property type="match status" value="1"/>
</dbReference>
<dbReference type="GO" id="GO:0005840">
    <property type="term" value="C:ribosome"/>
    <property type="evidence" value="ECO:0007669"/>
    <property type="project" value="UniProtKB-KW"/>
</dbReference>
<feature type="domain" description="N-acetyltransferase" evidence="3">
    <location>
        <begin position="1"/>
        <end position="172"/>
    </location>
</feature>
<keyword evidence="4" id="KW-0689">Ribosomal protein</keyword>
<keyword evidence="2" id="KW-0012">Acyltransferase</keyword>
<evidence type="ECO:0000313" key="4">
    <source>
        <dbReference type="EMBL" id="SEL39012.1"/>
    </source>
</evidence>
<reference evidence="5" key="1">
    <citation type="submission" date="2016-10" db="EMBL/GenBank/DDBJ databases">
        <authorList>
            <person name="Varghese N."/>
            <person name="Submissions S."/>
        </authorList>
    </citation>
    <scope>NUCLEOTIDE SEQUENCE [LARGE SCALE GENOMIC DNA]</scope>
    <source>
        <strain evidence="5">DSM 16471</strain>
    </source>
</reference>
<protein>
    <submittedName>
        <fullName evidence="4">Ribosomal protein S18 acetylase RimI</fullName>
    </submittedName>
</protein>
<evidence type="ECO:0000256" key="1">
    <source>
        <dbReference type="ARBA" id="ARBA00022679"/>
    </source>
</evidence>
<evidence type="ECO:0000256" key="2">
    <source>
        <dbReference type="ARBA" id="ARBA00023315"/>
    </source>
</evidence>
<keyword evidence="1" id="KW-0808">Transferase</keyword>
<dbReference type="EMBL" id="FNZN01000003">
    <property type="protein sequence ID" value="SEL39012.1"/>
    <property type="molecule type" value="Genomic_DNA"/>
</dbReference>
<accession>A0A1H7PTC6</accession>
<gene>
    <name evidence="4" type="ORF">SAMN04488008_103534</name>
</gene>
<sequence>MQLKKASITDIIALKKTCIDAYSLNFHNHWNDDGLEWYLNKEFSTKRLTLDLADKNTEYFFIEHNLKAVGFIKIKNYSITSLPFANSAEVEKIYVLPDFKGMGIGKLALNEIIKSTIARGYKNLFLCVIDSNENAIAFYKKLGFQLYDTTSLDIPFFKEALKGMFRMVKELKS</sequence>
<evidence type="ECO:0000259" key="3">
    <source>
        <dbReference type="PROSITE" id="PS51186"/>
    </source>
</evidence>